<keyword evidence="1" id="KW-1133">Transmembrane helix</keyword>
<gene>
    <name evidence="2" type="ORF">KCX82_12185</name>
</gene>
<protein>
    <submittedName>
        <fullName evidence="2">YhdT family protein</fullName>
    </submittedName>
</protein>
<feature type="transmembrane region" description="Helical" evidence="1">
    <location>
        <begin position="16"/>
        <end position="32"/>
    </location>
</feature>
<dbReference type="Pfam" id="PF06196">
    <property type="entry name" value="DUF997"/>
    <property type="match status" value="1"/>
</dbReference>
<sequence length="94" mass="10985">MRLSEKDRNHQMKKEALWSVALYALFFLWWYFTGYGIGEATPPSEYTFVFGLPLWFFLSCVVGWILTSVAVVILVKFVFKDFDLESNDNNSEVN</sequence>
<keyword evidence="1" id="KW-0812">Transmembrane</keyword>
<accession>A0A8J7W473</accession>
<dbReference type="InterPro" id="IPR010398">
    <property type="entry name" value="DUF997"/>
</dbReference>
<proteinExistence type="predicted"/>
<dbReference type="RefSeq" id="WP_227018761.1">
    <property type="nucleotide sequence ID" value="NZ_JAGSND010000007.1"/>
</dbReference>
<dbReference type="PANTHER" id="PTHR39174">
    <property type="entry name" value="INNER MEMBRANE PROTEIN-RELATED"/>
    <property type="match status" value="1"/>
</dbReference>
<keyword evidence="3" id="KW-1185">Reference proteome</keyword>
<organism evidence="2 3">
    <name type="scientific">Sinanaerobacter chloroacetimidivorans</name>
    <dbReference type="NCBI Taxonomy" id="2818044"/>
    <lineage>
        <taxon>Bacteria</taxon>
        <taxon>Bacillati</taxon>
        <taxon>Bacillota</taxon>
        <taxon>Clostridia</taxon>
        <taxon>Peptostreptococcales</taxon>
        <taxon>Anaerovoracaceae</taxon>
        <taxon>Sinanaerobacter</taxon>
    </lineage>
</organism>
<evidence type="ECO:0000313" key="2">
    <source>
        <dbReference type="EMBL" id="MBR0598640.1"/>
    </source>
</evidence>
<dbReference type="Proteomes" id="UP000675664">
    <property type="component" value="Unassembled WGS sequence"/>
</dbReference>
<dbReference type="EMBL" id="JAGSND010000007">
    <property type="protein sequence ID" value="MBR0598640.1"/>
    <property type="molecule type" value="Genomic_DNA"/>
</dbReference>
<comment type="caution">
    <text evidence="2">The sequence shown here is derived from an EMBL/GenBank/DDBJ whole genome shotgun (WGS) entry which is preliminary data.</text>
</comment>
<name>A0A8J7W473_9FIRM</name>
<evidence type="ECO:0000256" key="1">
    <source>
        <dbReference type="SAM" id="Phobius"/>
    </source>
</evidence>
<dbReference type="AlphaFoldDB" id="A0A8J7W473"/>
<reference evidence="2" key="1">
    <citation type="submission" date="2021-04" db="EMBL/GenBank/DDBJ databases">
        <title>Sinoanaerobacter chloroacetimidivorans sp. nov., an obligate anaerobic bacterium isolated from anaerobic sludge.</title>
        <authorList>
            <person name="Bao Y."/>
        </authorList>
    </citation>
    <scope>NUCLEOTIDE SEQUENCE</scope>
    <source>
        <strain evidence="2">BAD-6</strain>
    </source>
</reference>
<feature type="transmembrane region" description="Helical" evidence="1">
    <location>
        <begin position="52"/>
        <end position="79"/>
    </location>
</feature>
<reference evidence="2" key="2">
    <citation type="submission" date="2021-04" db="EMBL/GenBank/DDBJ databases">
        <authorList>
            <person name="Liu J."/>
        </authorList>
    </citation>
    <scope>NUCLEOTIDE SEQUENCE</scope>
    <source>
        <strain evidence="2">BAD-6</strain>
    </source>
</reference>
<dbReference type="PANTHER" id="PTHR39174:SF1">
    <property type="entry name" value="INNER MEMBRANE PROTEIN"/>
    <property type="match status" value="1"/>
</dbReference>
<evidence type="ECO:0000313" key="3">
    <source>
        <dbReference type="Proteomes" id="UP000675664"/>
    </source>
</evidence>
<keyword evidence="1" id="KW-0472">Membrane</keyword>